<dbReference type="InterPro" id="IPR000639">
    <property type="entry name" value="Epox_hydrolase-like"/>
</dbReference>
<accession>A0A4P9XDV5</accession>
<dbReference type="GO" id="GO:0052689">
    <property type="term" value="F:carboxylic ester hydrolase activity"/>
    <property type="evidence" value="ECO:0007669"/>
    <property type="project" value="TreeGrafter"/>
</dbReference>
<dbReference type="InterPro" id="IPR000073">
    <property type="entry name" value="AB_hydrolase_1"/>
</dbReference>
<keyword evidence="5" id="KW-1185">Reference proteome</keyword>
<feature type="non-terminal residue" evidence="4">
    <location>
        <position position="1"/>
    </location>
</feature>
<dbReference type="PANTHER" id="PTHR46118:SF4">
    <property type="entry name" value="PROTEIN ABHD11"/>
    <property type="match status" value="1"/>
</dbReference>
<protein>
    <recommendedName>
        <fullName evidence="3">AB hydrolase-1 domain-containing protein</fullName>
    </recommendedName>
</protein>
<evidence type="ECO:0000256" key="1">
    <source>
        <dbReference type="ARBA" id="ARBA00008645"/>
    </source>
</evidence>
<proteinExistence type="inferred from homology"/>
<evidence type="ECO:0000313" key="5">
    <source>
        <dbReference type="Proteomes" id="UP000274922"/>
    </source>
</evidence>
<dbReference type="AlphaFoldDB" id="A0A4P9XDV5"/>
<evidence type="ECO:0000313" key="4">
    <source>
        <dbReference type="EMBL" id="RKP03668.1"/>
    </source>
</evidence>
<feature type="domain" description="AB hydrolase-1" evidence="3">
    <location>
        <begin position="5"/>
        <end position="243"/>
    </location>
</feature>
<gene>
    <name evidence="4" type="ORF">CXG81DRAFT_8182</name>
</gene>
<dbReference type="PRINTS" id="PR00111">
    <property type="entry name" value="ABHYDROLASE"/>
</dbReference>
<dbReference type="OrthoDB" id="8119704at2759"/>
<evidence type="ECO:0000259" key="3">
    <source>
        <dbReference type="Pfam" id="PF00561"/>
    </source>
</evidence>
<dbReference type="Pfam" id="PF00561">
    <property type="entry name" value="Abhydrolase_1"/>
    <property type="match status" value="1"/>
</dbReference>
<organism evidence="4 5">
    <name type="scientific">Caulochytrium protostelioides</name>
    <dbReference type="NCBI Taxonomy" id="1555241"/>
    <lineage>
        <taxon>Eukaryota</taxon>
        <taxon>Fungi</taxon>
        <taxon>Fungi incertae sedis</taxon>
        <taxon>Chytridiomycota</taxon>
        <taxon>Chytridiomycota incertae sedis</taxon>
        <taxon>Chytridiomycetes</taxon>
        <taxon>Caulochytriales</taxon>
        <taxon>Caulochytriaceae</taxon>
        <taxon>Caulochytrium</taxon>
    </lineage>
</organism>
<comment type="similarity">
    <text evidence="1">Belongs to the AB hydrolase superfamily.</text>
</comment>
<dbReference type="STRING" id="1555241.A0A4P9XDV5"/>
<dbReference type="PRINTS" id="PR00412">
    <property type="entry name" value="EPOXHYDRLASE"/>
</dbReference>
<dbReference type="SUPFAM" id="SSF53474">
    <property type="entry name" value="alpha/beta-Hydrolases"/>
    <property type="match status" value="1"/>
</dbReference>
<name>A0A4P9XDV5_9FUNG</name>
<dbReference type="InterPro" id="IPR029058">
    <property type="entry name" value="AB_hydrolase_fold"/>
</dbReference>
<dbReference type="EMBL" id="ML014120">
    <property type="protein sequence ID" value="RKP03668.1"/>
    <property type="molecule type" value="Genomic_DNA"/>
</dbReference>
<keyword evidence="2" id="KW-0378">Hydrolase</keyword>
<evidence type="ECO:0000256" key="2">
    <source>
        <dbReference type="ARBA" id="ARBA00022801"/>
    </source>
</evidence>
<dbReference type="Gene3D" id="3.40.50.1820">
    <property type="entry name" value="alpha/beta hydrolase"/>
    <property type="match status" value="1"/>
</dbReference>
<feature type="non-terminal residue" evidence="4">
    <location>
        <position position="255"/>
    </location>
</feature>
<sequence length="255" mass="27569">ASATPIVVLHGLFGSKQNWRSLSKTLAAACGTTVHALDLRNHGDSPHTDVHDYPHMARDVKGYLDARGLERAHIVGHSMGGKVAMHFALTYPSATATLVSVDMVPGVNSGTSEFDGFIRAMARVRDARPATLKQADQLLASDVSDPAVRQFLMTNMKLVKAAGGDGTPRLVNRLNLDALAAHLPTLWQFPDSQGRTYTGPTLVIGGSQSTYVDADRDGALVRRLFPNTEWVMLPTGHWVHAQAPAAFVRAIQRFL</sequence>
<reference evidence="5" key="1">
    <citation type="journal article" date="2018" name="Nat. Microbiol.">
        <title>Leveraging single-cell genomics to expand the fungal tree of life.</title>
        <authorList>
            <person name="Ahrendt S.R."/>
            <person name="Quandt C.A."/>
            <person name="Ciobanu D."/>
            <person name="Clum A."/>
            <person name="Salamov A."/>
            <person name="Andreopoulos B."/>
            <person name="Cheng J.F."/>
            <person name="Woyke T."/>
            <person name="Pelin A."/>
            <person name="Henrissat B."/>
            <person name="Reynolds N.K."/>
            <person name="Benny G.L."/>
            <person name="Smith M.E."/>
            <person name="James T.Y."/>
            <person name="Grigoriev I.V."/>
        </authorList>
    </citation>
    <scope>NUCLEOTIDE SEQUENCE [LARGE SCALE GENOMIC DNA]</scope>
    <source>
        <strain evidence="5">ATCC 52028</strain>
    </source>
</reference>
<dbReference type="PANTHER" id="PTHR46118">
    <property type="entry name" value="PROTEIN ABHD11"/>
    <property type="match status" value="1"/>
</dbReference>
<dbReference type="GO" id="GO:0005739">
    <property type="term" value="C:mitochondrion"/>
    <property type="evidence" value="ECO:0007669"/>
    <property type="project" value="TreeGrafter"/>
</dbReference>
<dbReference type="Proteomes" id="UP000274922">
    <property type="component" value="Unassembled WGS sequence"/>
</dbReference>